<evidence type="ECO:0000313" key="1">
    <source>
        <dbReference type="EMBL" id="MDJ1480546.1"/>
    </source>
</evidence>
<reference evidence="1" key="1">
    <citation type="submission" date="2023-05" db="EMBL/GenBank/DDBJ databases">
        <authorList>
            <person name="Zhang X."/>
        </authorList>
    </citation>
    <scope>NUCLEOTIDE SEQUENCE</scope>
    <source>
        <strain evidence="1">YF14B1</strain>
    </source>
</reference>
<sequence>MRQLHQKVWLAIMTGFFSVFIVTAQTNSVGIGTPFRTQVPNTNAVLHLESDATKPQGFLMPRIDRTKFVGLTSAENGLIIYDQTDNVFYYWLTNRWVAVGNGGGKEAWTSGAGNPDNSIGKEGDFYFNTLTNTLYRKGSLGIFEELFKLGYTAGTGISISNGIISNSGDSNAADDITNTTEAGGDLTGKYPNPTLALKSVTAEKIAPATAGNMQLVTNGSGVVEWVPTTTTAIGLNEIAIGNGAGVNNVIVSQDATLASDGKLTVTGLVGKPLNTGINPTANQVLIWNGSQWTYADISTIATLTGDVKGTLSGTKVTALQNYPVANVLPQSGSFLQWNGSEWIPSEIVLGGDAMGSFDDVTVSRIQNRDIANTTPANGQVLTWNSVLNKWEPAAVPTTALPNTANGALLIGNGSSINTAVMSQDVTLTSTGKATVVGLQGKAISLTSPVSGQVLIYNGSQWNNSTLSTNGDITGSLGSTTVTKLQNRSVDASTPSPNDVLTWNGSQWTPKPVPVYSLPNTGNGNILIGNGSTVNNVTISQDVVLSNNGKATVIGLQGKIIDSSVSSLSTGDDGKVLTWDGTTNKWTPKSASALIKLENQSYATAQTRYYSVDPTEFVEVNTSPTSIKFNGVRGGEISSGSGSDTYIVAPLHLPHGATVAEITFLCFDNTTSQDITFYYTRNSLTGSTSDVSSVSSYGSSGSQSIVYSANDVVDNQNYSYKVAAVLNDNAQQVYGVRIKYTVTKPD</sequence>
<dbReference type="RefSeq" id="WP_313977308.1">
    <property type="nucleotide sequence ID" value="NZ_JASJOS010000003.1"/>
</dbReference>
<comment type="caution">
    <text evidence="1">The sequence shown here is derived from an EMBL/GenBank/DDBJ whole genome shotgun (WGS) entry which is preliminary data.</text>
</comment>
<accession>A0AAE3QKY0</accession>
<dbReference type="AlphaFoldDB" id="A0AAE3QKY0"/>
<dbReference type="EMBL" id="JASJOS010000003">
    <property type="protein sequence ID" value="MDJ1480546.1"/>
    <property type="molecule type" value="Genomic_DNA"/>
</dbReference>
<proteinExistence type="predicted"/>
<name>A0AAE3QKY0_9BACT</name>
<evidence type="ECO:0000313" key="2">
    <source>
        <dbReference type="Proteomes" id="UP001241110"/>
    </source>
</evidence>
<protein>
    <submittedName>
        <fullName evidence="1">Uncharacterized protein</fullName>
    </submittedName>
</protein>
<gene>
    <name evidence="1" type="ORF">QNI16_08625</name>
</gene>
<organism evidence="1 2">
    <name type="scientific">Xanthocytophaga flava</name>
    <dbReference type="NCBI Taxonomy" id="3048013"/>
    <lineage>
        <taxon>Bacteria</taxon>
        <taxon>Pseudomonadati</taxon>
        <taxon>Bacteroidota</taxon>
        <taxon>Cytophagia</taxon>
        <taxon>Cytophagales</taxon>
        <taxon>Rhodocytophagaceae</taxon>
        <taxon>Xanthocytophaga</taxon>
    </lineage>
</organism>
<dbReference type="Proteomes" id="UP001241110">
    <property type="component" value="Unassembled WGS sequence"/>
</dbReference>